<proteinExistence type="predicted"/>
<protein>
    <recommendedName>
        <fullName evidence="2">ClpX-type ZB domain-containing protein</fullName>
    </recommendedName>
</protein>
<dbReference type="EMBL" id="DSUJ01000010">
    <property type="protein sequence ID" value="HFI92145.1"/>
    <property type="molecule type" value="Genomic_DNA"/>
</dbReference>
<reference evidence="1" key="1">
    <citation type="journal article" date="2020" name="mSystems">
        <title>Genome- and Community-Level Interaction Insights into Carbon Utilization and Element Cycling Functions of Hydrothermarchaeota in Hydrothermal Sediment.</title>
        <authorList>
            <person name="Zhou Z."/>
            <person name="Liu Y."/>
            <person name="Xu W."/>
            <person name="Pan J."/>
            <person name="Luo Z.H."/>
            <person name="Li M."/>
        </authorList>
    </citation>
    <scope>NUCLEOTIDE SEQUENCE [LARGE SCALE GENOMIC DNA]</scope>
    <source>
        <strain evidence="1">SpSt-479</strain>
    </source>
</reference>
<accession>A0A7V2ZLJ8</accession>
<comment type="caution">
    <text evidence="1">The sequence shown here is derived from an EMBL/GenBank/DDBJ whole genome shotgun (WGS) entry which is preliminary data.</text>
</comment>
<organism evidence="1">
    <name type="scientific">Ignavibacterium album</name>
    <dbReference type="NCBI Taxonomy" id="591197"/>
    <lineage>
        <taxon>Bacteria</taxon>
        <taxon>Pseudomonadati</taxon>
        <taxon>Ignavibacteriota</taxon>
        <taxon>Ignavibacteria</taxon>
        <taxon>Ignavibacteriales</taxon>
        <taxon>Ignavibacteriaceae</taxon>
        <taxon>Ignavibacterium</taxon>
    </lineage>
</organism>
<evidence type="ECO:0008006" key="2">
    <source>
        <dbReference type="Google" id="ProtNLM"/>
    </source>
</evidence>
<gene>
    <name evidence="1" type="ORF">ENS31_11570</name>
</gene>
<name>A0A7V2ZLJ8_9BACT</name>
<evidence type="ECO:0000313" key="1">
    <source>
        <dbReference type="EMBL" id="HFI92145.1"/>
    </source>
</evidence>
<dbReference type="AlphaFoldDB" id="A0A7V2ZLJ8"/>
<sequence length="64" mass="7076">MNEEKKLNQCLNCNVSENEIPLVNLTFNGNKAFICSRCLPILIHSPQKLVGKLDGAENIPSANH</sequence>